<feature type="domain" description="Reverse transcriptase zinc-binding" evidence="2">
    <location>
        <begin position="125"/>
        <end position="197"/>
    </location>
</feature>
<dbReference type="Pfam" id="PF13966">
    <property type="entry name" value="zf-RVT"/>
    <property type="match status" value="1"/>
</dbReference>
<evidence type="ECO:0000259" key="1">
    <source>
        <dbReference type="Pfam" id="PF13456"/>
    </source>
</evidence>
<evidence type="ECO:0008006" key="5">
    <source>
        <dbReference type="Google" id="ProtNLM"/>
    </source>
</evidence>
<dbReference type="PANTHER" id="PTHR47074:SF11">
    <property type="entry name" value="REVERSE TRANSCRIPTASE-LIKE PROTEIN"/>
    <property type="match status" value="1"/>
</dbReference>
<dbReference type="GO" id="GO:0003676">
    <property type="term" value="F:nucleic acid binding"/>
    <property type="evidence" value="ECO:0007669"/>
    <property type="project" value="InterPro"/>
</dbReference>
<dbReference type="InterPro" id="IPR052929">
    <property type="entry name" value="RNase_H-like_EbsB-rel"/>
</dbReference>
<name>A0A5S6RD54_ORYSJ</name>
<protein>
    <recommendedName>
        <fullName evidence="5">RNase H type-1 domain-containing protein</fullName>
    </recommendedName>
</protein>
<organism evidence="3 4">
    <name type="scientific">Oryza sativa subsp. japonica</name>
    <name type="common">Rice</name>
    <dbReference type="NCBI Taxonomy" id="39947"/>
    <lineage>
        <taxon>Eukaryota</taxon>
        <taxon>Viridiplantae</taxon>
        <taxon>Streptophyta</taxon>
        <taxon>Embryophyta</taxon>
        <taxon>Tracheophyta</taxon>
        <taxon>Spermatophyta</taxon>
        <taxon>Magnoliopsida</taxon>
        <taxon>Liliopsida</taxon>
        <taxon>Poales</taxon>
        <taxon>Poaceae</taxon>
        <taxon>BOP clade</taxon>
        <taxon>Oryzoideae</taxon>
        <taxon>Oryzeae</taxon>
        <taxon>Oryzinae</taxon>
        <taxon>Oryza</taxon>
        <taxon>Oryza sativa</taxon>
    </lineage>
</organism>
<evidence type="ECO:0000313" key="3">
    <source>
        <dbReference type="EMBL" id="AAX95549.1"/>
    </source>
</evidence>
<dbReference type="InterPro" id="IPR044730">
    <property type="entry name" value="RNase_H-like_dom_plant"/>
</dbReference>
<dbReference type="GO" id="GO:0004523">
    <property type="term" value="F:RNA-DNA hybrid ribonuclease activity"/>
    <property type="evidence" value="ECO:0007669"/>
    <property type="project" value="InterPro"/>
</dbReference>
<dbReference type="Gene3D" id="3.30.420.10">
    <property type="entry name" value="Ribonuclease H-like superfamily/Ribonuclease H"/>
    <property type="match status" value="1"/>
</dbReference>
<reference evidence="4" key="2">
    <citation type="journal article" date="2008" name="Nucleic Acids Res.">
        <title>The rice annotation project database (RAP-DB): 2008 update.</title>
        <authorList>
            <consortium name="The rice annotation project (RAP)"/>
        </authorList>
    </citation>
    <scope>GENOME REANNOTATION</scope>
    <source>
        <strain evidence="4">cv. Nipponbare</strain>
    </source>
</reference>
<evidence type="ECO:0000259" key="2">
    <source>
        <dbReference type="Pfam" id="PF13966"/>
    </source>
</evidence>
<feature type="domain" description="RNase H type-1" evidence="1">
    <location>
        <begin position="322"/>
        <end position="444"/>
    </location>
</feature>
<reference evidence="4" key="1">
    <citation type="journal article" date="2005" name="Nature">
        <title>The map-based sequence of the rice genome.</title>
        <authorList>
            <consortium name="International rice genome sequencing project (IRGSP)"/>
            <person name="Matsumoto T."/>
            <person name="Wu J."/>
            <person name="Kanamori H."/>
            <person name="Katayose Y."/>
            <person name="Fujisawa M."/>
            <person name="Namiki N."/>
            <person name="Mizuno H."/>
            <person name="Yamamoto K."/>
            <person name="Antonio B.A."/>
            <person name="Baba T."/>
            <person name="Sakata K."/>
            <person name="Nagamura Y."/>
            <person name="Aoki H."/>
            <person name="Arikawa K."/>
            <person name="Arita K."/>
            <person name="Bito T."/>
            <person name="Chiden Y."/>
            <person name="Fujitsuka N."/>
            <person name="Fukunaka R."/>
            <person name="Hamada M."/>
            <person name="Harada C."/>
            <person name="Hayashi A."/>
            <person name="Hijishita S."/>
            <person name="Honda M."/>
            <person name="Hosokawa S."/>
            <person name="Ichikawa Y."/>
            <person name="Idonuma A."/>
            <person name="Iijima M."/>
            <person name="Ikeda M."/>
            <person name="Ikeno M."/>
            <person name="Ito K."/>
            <person name="Ito S."/>
            <person name="Ito T."/>
            <person name="Ito Y."/>
            <person name="Ito Y."/>
            <person name="Iwabuchi A."/>
            <person name="Kamiya K."/>
            <person name="Karasawa W."/>
            <person name="Kurita K."/>
            <person name="Katagiri S."/>
            <person name="Kikuta A."/>
            <person name="Kobayashi H."/>
            <person name="Kobayashi N."/>
            <person name="Machita K."/>
            <person name="Maehara T."/>
            <person name="Masukawa M."/>
            <person name="Mizubayashi T."/>
            <person name="Mukai Y."/>
            <person name="Nagasaki H."/>
            <person name="Nagata Y."/>
            <person name="Naito S."/>
            <person name="Nakashima M."/>
            <person name="Nakama Y."/>
            <person name="Nakamichi Y."/>
            <person name="Nakamura M."/>
            <person name="Meguro A."/>
            <person name="Negishi M."/>
            <person name="Ohta I."/>
            <person name="Ohta T."/>
            <person name="Okamoto M."/>
            <person name="Ono N."/>
            <person name="Saji S."/>
            <person name="Sakaguchi M."/>
            <person name="Sakai K."/>
            <person name="Shibata M."/>
            <person name="Shimokawa T."/>
            <person name="Song J."/>
            <person name="Takazaki Y."/>
            <person name="Terasawa K."/>
            <person name="Tsugane M."/>
            <person name="Tsuji K."/>
            <person name="Ueda S."/>
            <person name="Waki K."/>
            <person name="Yamagata H."/>
            <person name="Yamamoto M."/>
            <person name="Yamamoto S."/>
            <person name="Yamane H."/>
            <person name="Yoshiki S."/>
            <person name="Yoshihara R."/>
            <person name="Yukawa K."/>
            <person name="Zhong H."/>
            <person name="Yano M."/>
            <person name="Yuan Q."/>
            <person name="Ouyang S."/>
            <person name="Liu J."/>
            <person name="Jones K.M."/>
            <person name="Gansberger K."/>
            <person name="Moffat K."/>
            <person name="Hill J."/>
            <person name="Bera J."/>
            <person name="Fadrosh D."/>
            <person name="Jin S."/>
            <person name="Johri S."/>
            <person name="Kim M."/>
            <person name="Overton L."/>
            <person name="Reardon M."/>
            <person name="Tsitrin T."/>
            <person name="Vuong H."/>
            <person name="Weaver B."/>
            <person name="Ciecko A."/>
            <person name="Tallon L."/>
            <person name="Jackson J."/>
            <person name="Pai G."/>
            <person name="Aken S.V."/>
            <person name="Utterback T."/>
            <person name="Reidmuller S."/>
            <person name="Feldblyum T."/>
            <person name="Hsiao J."/>
            <person name="Zismann V."/>
            <person name="Iobst S."/>
            <person name="de Vazeille A.R."/>
            <person name="Buell C.R."/>
            <person name="Ying K."/>
            <person name="Li Y."/>
            <person name="Lu T."/>
            <person name="Huang Y."/>
            <person name="Zhao Q."/>
            <person name="Feng Q."/>
            <person name="Zhang L."/>
            <person name="Zhu J."/>
            <person name="Weng Q."/>
            <person name="Mu J."/>
            <person name="Lu Y."/>
            <person name="Fan D."/>
            <person name="Liu Y."/>
            <person name="Guan J."/>
            <person name="Zhang Y."/>
            <person name="Yu S."/>
            <person name="Liu X."/>
            <person name="Zhang Y."/>
            <person name="Hong G."/>
            <person name="Han B."/>
            <person name="Choisne N."/>
            <person name="Demange N."/>
            <person name="Orjeda G."/>
            <person name="Samain S."/>
            <person name="Cattolico L."/>
            <person name="Pelletier E."/>
            <person name="Couloux A."/>
            <person name="Segurens B."/>
            <person name="Wincker P."/>
            <person name="D'Hont A."/>
            <person name="Scarpelli C."/>
            <person name="Weissenbach J."/>
            <person name="Salanoubat M."/>
            <person name="Quetier F."/>
            <person name="Yu Y."/>
            <person name="Kim H.R."/>
            <person name="Rambo T."/>
            <person name="Currie J."/>
            <person name="Collura K."/>
            <person name="Luo M."/>
            <person name="Yang T."/>
            <person name="Ammiraju J.S.S."/>
            <person name="Engler F."/>
            <person name="Soderlund C."/>
            <person name="Wing R.A."/>
            <person name="Palmer L.E."/>
            <person name="de la Bastide M."/>
            <person name="Spiegel L."/>
            <person name="Nascimento L."/>
            <person name="Zutavern T."/>
            <person name="O'Shaughnessy A."/>
            <person name="Dike S."/>
            <person name="Dedhia N."/>
            <person name="Preston R."/>
            <person name="Balija V."/>
            <person name="McCombie W.R."/>
            <person name="Chow T."/>
            <person name="Chen H."/>
            <person name="Chung M."/>
            <person name="Chen C."/>
            <person name="Shaw J."/>
            <person name="Wu H."/>
            <person name="Hsiao K."/>
            <person name="Chao Y."/>
            <person name="Chu M."/>
            <person name="Cheng C."/>
            <person name="Hour A."/>
            <person name="Lee P."/>
            <person name="Lin S."/>
            <person name="Lin Y."/>
            <person name="Liou J."/>
            <person name="Liu S."/>
            <person name="Hsing Y."/>
            <person name="Raghuvanshi S."/>
            <person name="Mohanty A."/>
            <person name="Bharti A.K."/>
            <person name="Gaur A."/>
            <person name="Gupta V."/>
            <person name="Kumar D."/>
            <person name="Ravi V."/>
            <person name="Vij S."/>
            <person name="Kapur A."/>
            <person name="Khurana P."/>
            <person name="Khurana P."/>
            <person name="Khurana J.P."/>
            <person name="Tyagi A.K."/>
            <person name="Gaikwad K."/>
            <person name="Singh A."/>
            <person name="Dalal V."/>
            <person name="Srivastava S."/>
            <person name="Dixit A."/>
            <person name="Pal A.K."/>
            <person name="Ghazi I.A."/>
            <person name="Yadav M."/>
            <person name="Pandit A."/>
            <person name="Bhargava A."/>
            <person name="Sureshbabu K."/>
            <person name="Batra K."/>
            <person name="Sharma T.R."/>
            <person name="Mohapatra T."/>
            <person name="Singh N.K."/>
            <person name="Messing J."/>
            <person name="Nelson A.B."/>
            <person name="Fuks G."/>
            <person name="Kavchok S."/>
            <person name="Keizer G."/>
            <person name="Linton E."/>
            <person name="Llaca V."/>
            <person name="Song R."/>
            <person name="Tanyolac B."/>
            <person name="Young S."/>
            <person name="Ho-Il K."/>
            <person name="Hahn J.H."/>
            <person name="Sangsakoo G."/>
            <person name="Vanavichit A."/>
            <person name="de Mattos Luiz.A.T."/>
            <person name="Zimmer P.D."/>
            <person name="Malone G."/>
            <person name="Dellagostin O."/>
            <person name="de Oliveira A.C."/>
            <person name="Bevan M."/>
            <person name="Bancroft I."/>
            <person name="Minx P."/>
            <person name="Cordum H."/>
            <person name="Wilson R."/>
            <person name="Cheng Z."/>
            <person name="Jin W."/>
            <person name="Jiang J."/>
            <person name="Leong S.A."/>
            <person name="Iwama H."/>
            <person name="Gojobori T."/>
            <person name="Itoh T."/>
            <person name="Niimura Y."/>
            <person name="Fujii Y."/>
            <person name="Habara T."/>
            <person name="Sakai H."/>
            <person name="Sato Y."/>
            <person name="Wilson G."/>
            <person name="Kumar K."/>
            <person name="McCouch S."/>
            <person name="Juretic N."/>
            <person name="Hoen D."/>
            <person name="Wright S."/>
            <person name="Bruskiewich R."/>
            <person name="Bureau T."/>
            <person name="Miyao A."/>
            <person name="Hirochika H."/>
            <person name="Nishikawa T."/>
            <person name="Kadowaki K."/>
            <person name="Sugiura M."/>
            <person name="Burr B."/>
            <person name="Sasaki T."/>
        </authorList>
    </citation>
    <scope>NUCLEOTIDE SEQUENCE [LARGE SCALE GENOMIC DNA]</scope>
    <source>
        <strain evidence="4">cv. Nipponbare</strain>
    </source>
</reference>
<dbReference type="AlphaFoldDB" id="A0A5S6RD54"/>
<evidence type="ECO:0000313" key="4">
    <source>
        <dbReference type="Proteomes" id="UP000000763"/>
    </source>
</evidence>
<sequence length="472" mass="53553">MLESAGGGSNLGQAWDFTWHELLQNSWQDWDFFRTSKLRLMFSEKLQTEAPELLLPVDEEQRPHRAMDVEEAGSHGRAVRRAGDPTSLNEMRNISSMIANFLGFRSAYRLAAQLVNIEESSSSGTNNINKAWEMIWKCKVPQKVKIFAWRVASNCLATMVNKKKRKLEQSDMCQICDRENEDDAHALCRCIQASQLWSCMHKSGSVSVDIKASVLGRFWLFDCLEKIPEYEQAMFLMTLWRNWYVRNELIHGKSAPPTETSQRFIQSYVDLLFQIRQAPQADLVKGKHVVRTVPLKGGPKYRVLNNHQPCWERPKDGWMKLNVDGSFDASSGKGGLGMILRNSAGDIIFTSCKPLERCNNPLESELRACVEGLKLAIHWTLLPIQVETDCASVVQLLQGTGRDFSVLANIIHEARHLLVGERVISIKKICRSQNCISHHLANTARADFLAGFWLGESCNLISHLLSENFMSE</sequence>
<dbReference type="SUPFAM" id="SSF53098">
    <property type="entry name" value="Ribonuclease H-like"/>
    <property type="match status" value="1"/>
</dbReference>
<dbReference type="InterPro" id="IPR036397">
    <property type="entry name" value="RNaseH_sf"/>
</dbReference>
<dbReference type="InterPro" id="IPR026960">
    <property type="entry name" value="RVT-Znf"/>
</dbReference>
<dbReference type="Proteomes" id="UP000000763">
    <property type="component" value="Chromosome 10"/>
</dbReference>
<proteinExistence type="predicted"/>
<dbReference type="InterPro" id="IPR002156">
    <property type="entry name" value="RNaseH_domain"/>
</dbReference>
<dbReference type="Pfam" id="PF13456">
    <property type="entry name" value="RVT_3"/>
    <property type="match status" value="1"/>
</dbReference>
<dbReference type="CDD" id="cd06222">
    <property type="entry name" value="RNase_H_like"/>
    <property type="match status" value="1"/>
</dbReference>
<dbReference type="PANTHER" id="PTHR47074">
    <property type="entry name" value="BNAC02G40300D PROTEIN"/>
    <property type="match status" value="1"/>
</dbReference>
<dbReference type="InterPro" id="IPR012337">
    <property type="entry name" value="RNaseH-like_sf"/>
</dbReference>
<accession>A0A5S6RD54</accession>
<dbReference type="EMBL" id="AC104616">
    <property type="protein sequence ID" value="AAX95549.1"/>
    <property type="molecule type" value="Genomic_DNA"/>
</dbReference>